<comment type="subcellular location">
    <subcellularLocation>
        <location evidence="2">Chromosome</location>
    </subcellularLocation>
    <subcellularLocation>
        <location evidence="1">Nucleus</location>
    </subcellularLocation>
</comment>
<dbReference type="AlphaFoldDB" id="A0AAD5XBE6"/>
<gene>
    <name evidence="9" type="ORF">HK100_006323</name>
</gene>
<keyword evidence="6" id="KW-0539">Nucleus</keyword>
<dbReference type="Gene3D" id="2.60.200.20">
    <property type="match status" value="1"/>
</dbReference>
<evidence type="ECO:0000313" key="9">
    <source>
        <dbReference type="EMBL" id="KAJ3093989.1"/>
    </source>
</evidence>
<dbReference type="Gene3D" id="3.40.50.10190">
    <property type="entry name" value="BRCT domain"/>
    <property type="match status" value="1"/>
</dbReference>
<dbReference type="GO" id="GO:0007095">
    <property type="term" value="P:mitotic G2 DNA damage checkpoint signaling"/>
    <property type="evidence" value="ECO:0007669"/>
    <property type="project" value="InterPro"/>
</dbReference>
<evidence type="ECO:0000259" key="8">
    <source>
        <dbReference type="PROSITE" id="PS50006"/>
    </source>
</evidence>
<dbReference type="PROSITE" id="PS50006">
    <property type="entry name" value="FHA_DOMAIN"/>
    <property type="match status" value="1"/>
</dbReference>
<evidence type="ECO:0000256" key="6">
    <source>
        <dbReference type="ARBA" id="ARBA00023242"/>
    </source>
</evidence>
<dbReference type="PANTHER" id="PTHR12162:SF0">
    <property type="entry name" value="NIBRIN"/>
    <property type="match status" value="1"/>
</dbReference>
<evidence type="ECO:0000256" key="7">
    <source>
        <dbReference type="ARBA" id="ARBA00044757"/>
    </source>
</evidence>
<proteinExistence type="inferred from homology"/>
<dbReference type="GO" id="GO:0000724">
    <property type="term" value="P:double-strand break repair via homologous recombination"/>
    <property type="evidence" value="ECO:0007669"/>
    <property type="project" value="TreeGrafter"/>
</dbReference>
<comment type="caution">
    <text evidence="9">The sequence shown here is derived from an EMBL/GenBank/DDBJ whole genome shotgun (WGS) entry which is preliminary data.</text>
</comment>
<dbReference type="SMART" id="SM00240">
    <property type="entry name" value="FHA"/>
    <property type="match status" value="1"/>
</dbReference>
<feature type="non-terminal residue" evidence="9">
    <location>
        <position position="1"/>
    </location>
</feature>
<dbReference type="EMBL" id="JADGJH010002935">
    <property type="protein sequence ID" value="KAJ3093989.1"/>
    <property type="molecule type" value="Genomic_DNA"/>
</dbReference>
<comment type="similarity">
    <text evidence="7">Belongs to the Nibrin family.</text>
</comment>
<dbReference type="GO" id="GO:0030870">
    <property type="term" value="C:Mre11 complex"/>
    <property type="evidence" value="ECO:0007669"/>
    <property type="project" value="InterPro"/>
</dbReference>
<keyword evidence="3" id="KW-0158">Chromosome</keyword>
<evidence type="ECO:0000256" key="4">
    <source>
        <dbReference type="ARBA" id="ARBA00022763"/>
    </source>
</evidence>
<dbReference type="SUPFAM" id="SSF52113">
    <property type="entry name" value="BRCT domain"/>
    <property type="match status" value="1"/>
</dbReference>
<keyword evidence="5" id="KW-0234">DNA repair</keyword>
<evidence type="ECO:0000256" key="2">
    <source>
        <dbReference type="ARBA" id="ARBA00004286"/>
    </source>
</evidence>
<dbReference type="Pfam" id="PF00498">
    <property type="entry name" value="FHA"/>
    <property type="match status" value="1"/>
</dbReference>
<dbReference type="GO" id="GO:0003684">
    <property type="term" value="F:damaged DNA binding"/>
    <property type="evidence" value="ECO:0007669"/>
    <property type="project" value="TreeGrafter"/>
</dbReference>
<dbReference type="GO" id="GO:0005694">
    <property type="term" value="C:chromosome"/>
    <property type="evidence" value="ECO:0007669"/>
    <property type="project" value="UniProtKB-SubCell"/>
</dbReference>
<dbReference type="InterPro" id="IPR008984">
    <property type="entry name" value="SMAD_FHA_dom_sf"/>
</dbReference>
<evidence type="ECO:0000313" key="10">
    <source>
        <dbReference type="Proteomes" id="UP001211907"/>
    </source>
</evidence>
<keyword evidence="4" id="KW-0227">DNA damage</keyword>
<reference evidence="9" key="1">
    <citation type="submission" date="2020-05" db="EMBL/GenBank/DDBJ databases">
        <title>Phylogenomic resolution of chytrid fungi.</title>
        <authorList>
            <person name="Stajich J.E."/>
            <person name="Amses K."/>
            <person name="Simmons R."/>
            <person name="Seto K."/>
            <person name="Myers J."/>
            <person name="Bonds A."/>
            <person name="Quandt C.A."/>
            <person name="Barry K."/>
            <person name="Liu P."/>
            <person name="Grigoriev I."/>
            <person name="Longcore J.E."/>
            <person name="James T.Y."/>
        </authorList>
    </citation>
    <scope>NUCLEOTIDE SEQUENCE</scope>
    <source>
        <strain evidence="9">JEL0513</strain>
    </source>
</reference>
<sequence length="246" mass="27232">GEYSVGRAVASDIVIGGDQSVSRTHANIKVRTVNSIARNAENSKKSTKLLDLKVTIAQTSRLGTFINGTRIDETVSLNDNDALRFGAGQSMLRLVRTHVCVAFSGLQKSIKNSLIALALPLGCEVFDEKTEFPARLTHIIMPQIKITLKSVQALAVGACFVSDAWLKAISERASSSTFVLPNEKIFMPPISETENNLTPELFTPNPLRNFLFAELHFLFVDSSEVNLFFDLCQIQNSHEPRWILLR</sequence>
<keyword evidence="10" id="KW-1185">Reference proteome</keyword>
<dbReference type="Proteomes" id="UP001211907">
    <property type="component" value="Unassembled WGS sequence"/>
</dbReference>
<evidence type="ECO:0000256" key="3">
    <source>
        <dbReference type="ARBA" id="ARBA00022454"/>
    </source>
</evidence>
<feature type="domain" description="FHA" evidence="8">
    <location>
        <begin position="3"/>
        <end position="71"/>
    </location>
</feature>
<protein>
    <recommendedName>
        <fullName evidence="8">FHA domain-containing protein</fullName>
    </recommendedName>
</protein>
<evidence type="ECO:0000256" key="1">
    <source>
        <dbReference type="ARBA" id="ARBA00004123"/>
    </source>
</evidence>
<dbReference type="SUPFAM" id="SSF49879">
    <property type="entry name" value="SMAD/FHA domain"/>
    <property type="match status" value="1"/>
</dbReference>
<evidence type="ECO:0000256" key="5">
    <source>
        <dbReference type="ARBA" id="ARBA00023204"/>
    </source>
</evidence>
<name>A0AAD5XBE6_9FUNG</name>
<dbReference type="CDD" id="cd22667">
    <property type="entry name" value="FHA_NBN"/>
    <property type="match status" value="1"/>
</dbReference>
<dbReference type="InterPro" id="IPR036420">
    <property type="entry name" value="BRCT_dom_sf"/>
</dbReference>
<accession>A0AAD5XBE6</accession>
<organism evidence="9 10">
    <name type="scientific">Physocladia obscura</name>
    <dbReference type="NCBI Taxonomy" id="109957"/>
    <lineage>
        <taxon>Eukaryota</taxon>
        <taxon>Fungi</taxon>
        <taxon>Fungi incertae sedis</taxon>
        <taxon>Chytridiomycota</taxon>
        <taxon>Chytridiomycota incertae sedis</taxon>
        <taxon>Chytridiomycetes</taxon>
        <taxon>Chytridiales</taxon>
        <taxon>Chytriomycetaceae</taxon>
        <taxon>Physocladia</taxon>
    </lineage>
</organism>
<dbReference type="PANTHER" id="PTHR12162">
    <property type="entry name" value="NIBRIN-RELATED"/>
    <property type="match status" value="1"/>
</dbReference>
<dbReference type="InterPro" id="IPR000253">
    <property type="entry name" value="FHA_dom"/>
</dbReference>
<dbReference type="InterPro" id="IPR040227">
    <property type="entry name" value="Nibrin-rel"/>
</dbReference>